<evidence type="ECO:0000313" key="2">
    <source>
        <dbReference type="Proteomes" id="UP000765509"/>
    </source>
</evidence>
<keyword evidence="2" id="KW-1185">Reference proteome</keyword>
<gene>
    <name evidence="1" type="ORF">O181_055566</name>
</gene>
<protein>
    <submittedName>
        <fullName evidence="1">Uncharacterized protein</fullName>
    </submittedName>
</protein>
<name>A0A9Q3E4P2_9BASI</name>
<dbReference type="Proteomes" id="UP000765509">
    <property type="component" value="Unassembled WGS sequence"/>
</dbReference>
<dbReference type="EMBL" id="AVOT02024904">
    <property type="protein sequence ID" value="MBW0515851.1"/>
    <property type="molecule type" value="Genomic_DNA"/>
</dbReference>
<accession>A0A9Q3E4P2</accession>
<dbReference type="AlphaFoldDB" id="A0A9Q3E4P2"/>
<proteinExistence type="predicted"/>
<evidence type="ECO:0000313" key="1">
    <source>
        <dbReference type="EMBL" id="MBW0515851.1"/>
    </source>
</evidence>
<comment type="caution">
    <text evidence="1">The sequence shown here is derived from an EMBL/GenBank/DDBJ whole genome shotgun (WGS) entry which is preliminary data.</text>
</comment>
<organism evidence="1 2">
    <name type="scientific">Austropuccinia psidii MF-1</name>
    <dbReference type="NCBI Taxonomy" id="1389203"/>
    <lineage>
        <taxon>Eukaryota</taxon>
        <taxon>Fungi</taxon>
        <taxon>Dikarya</taxon>
        <taxon>Basidiomycota</taxon>
        <taxon>Pucciniomycotina</taxon>
        <taxon>Pucciniomycetes</taxon>
        <taxon>Pucciniales</taxon>
        <taxon>Sphaerophragmiaceae</taxon>
        <taxon>Austropuccinia</taxon>
    </lineage>
</organism>
<reference evidence="1" key="1">
    <citation type="submission" date="2021-03" db="EMBL/GenBank/DDBJ databases">
        <title>Draft genome sequence of rust myrtle Austropuccinia psidii MF-1, a brazilian biotype.</title>
        <authorList>
            <person name="Quecine M.C."/>
            <person name="Pachon D.M.R."/>
            <person name="Bonatelli M.L."/>
            <person name="Correr F.H."/>
            <person name="Franceschini L.M."/>
            <person name="Leite T.F."/>
            <person name="Margarido G.R.A."/>
            <person name="Almeida C.A."/>
            <person name="Ferrarezi J.A."/>
            <person name="Labate C.A."/>
        </authorList>
    </citation>
    <scope>NUCLEOTIDE SEQUENCE</scope>
    <source>
        <strain evidence="1">MF-1</strain>
    </source>
</reference>
<sequence>MQREFCKTDPRISEAIGTIPGYQEGNWSQLKKILMTKWERVEPERRYRKDSPINLFNNTLAEWGISTLYQYERLIGECEAILTYILRYKHIPQYNMFHEDLFDCLSSDLNVLIIRYMIKDNVMVRAKNGGYLIPPINILKNSIGKELEGRILVTKRLSTAKITGRNETKLKDKKGPIQG</sequence>